<evidence type="ECO:0000259" key="2">
    <source>
        <dbReference type="Pfam" id="PF00615"/>
    </source>
</evidence>
<feature type="domain" description="RGS" evidence="2">
    <location>
        <begin position="160"/>
        <end position="227"/>
    </location>
</feature>
<reference evidence="3 4" key="1">
    <citation type="submission" date="2023-04" db="EMBL/GenBank/DDBJ databases">
        <title>Genome of Basidiobolus ranarum AG-B5.</title>
        <authorList>
            <person name="Stajich J.E."/>
            <person name="Carter-House D."/>
            <person name="Gryganskyi A."/>
        </authorList>
    </citation>
    <scope>NUCLEOTIDE SEQUENCE [LARGE SCALE GENOMIC DNA]</scope>
    <source>
        <strain evidence="3 4">AG-B5</strain>
    </source>
</reference>
<feature type="transmembrane region" description="Helical" evidence="1">
    <location>
        <begin position="346"/>
        <end position="368"/>
    </location>
</feature>
<evidence type="ECO:0000313" key="3">
    <source>
        <dbReference type="EMBL" id="KAK9763824.1"/>
    </source>
</evidence>
<protein>
    <recommendedName>
        <fullName evidence="2">RGS domain-containing protein</fullName>
    </recommendedName>
</protein>
<feature type="transmembrane region" description="Helical" evidence="1">
    <location>
        <begin position="268"/>
        <end position="286"/>
    </location>
</feature>
<feature type="transmembrane region" description="Helical" evidence="1">
    <location>
        <begin position="243"/>
        <end position="262"/>
    </location>
</feature>
<keyword evidence="1" id="KW-1133">Transmembrane helix</keyword>
<dbReference type="EMBL" id="JASJQH010000551">
    <property type="protein sequence ID" value="KAK9763824.1"/>
    <property type="molecule type" value="Genomic_DNA"/>
</dbReference>
<gene>
    <name evidence="3" type="ORF">K7432_009177</name>
</gene>
<dbReference type="InterPro" id="IPR016137">
    <property type="entry name" value="RGS"/>
</dbReference>
<sequence length="370" mass="42982">MVRDSKRNSRQRRTNKEFFEEIIQGNTISPISLNDFRRYLEHKEHSYENLDFYKWYLTYCKRFNSLPLEQRGKSPPPTKHKLSMYHAKSPHNDDDSMNAFSRLKKQPSVSAEDLLGDDRKDSILELSKLEPAALNRMSFTYVDLELKDIEKNLSESNNTMDQPFRNTVDEAIKKYFSPNSDTEVNISSNIRTQLLKDAKKTTNPEIFENAISEVLSMLVNSSIPNFRAAAVQNIAPSTVMWRIIRTTIVLFICCGVLIWIFASRQEKWYRATVLPVLAWVIISYITNVKGVCLVNQFNGKREVLDFEEACDISQIYTRPLYYMVLPKSELLDKETDPRIQRERYKLAIMMIISTLLSCGALFASIMLIPR</sequence>
<keyword evidence="1" id="KW-0472">Membrane</keyword>
<dbReference type="SUPFAM" id="SSF48097">
    <property type="entry name" value="Regulator of G-protein signaling, RGS"/>
    <property type="match status" value="1"/>
</dbReference>
<keyword evidence="1" id="KW-0812">Transmembrane</keyword>
<dbReference type="PANTHER" id="PTHR39466">
    <property type="entry name" value="RGS DOMAIN-CONTAINING PROTEIN"/>
    <property type="match status" value="1"/>
</dbReference>
<evidence type="ECO:0000313" key="4">
    <source>
        <dbReference type="Proteomes" id="UP001479436"/>
    </source>
</evidence>
<dbReference type="InterPro" id="IPR044926">
    <property type="entry name" value="RGS_subdomain_2"/>
</dbReference>
<proteinExistence type="predicted"/>
<keyword evidence="4" id="KW-1185">Reference proteome</keyword>
<organism evidence="3 4">
    <name type="scientific">Basidiobolus ranarum</name>
    <dbReference type="NCBI Taxonomy" id="34480"/>
    <lineage>
        <taxon>Eukaryota</taxon>
        <taxon>Fungi</taxon>
        <taxon>Fungi incertae sedis</taxon>
        <taxon>Zoopagomycota</taxon>
        <taxon>Entomophthoromycotina</taxon>
        <taxon>Basidiobolomycetes</taxon>
        <taxon>Basidiobolales</taxon>
        <taxon>Basidiobolaceae</taxon>
        <taxon>Basidiobolus</taxon>
    </lineage>
</organism>
<accession>A0ABR2WQT4</accession>
<dbReference type="InterPro" id="IPR036305">
    <property type="entry name" value="RGS_sf"/>
</dbReference>
<comment type="caution">
    <text evidence="3">The sequence shown here is derived from an EMBL/GenBank/DDBJ whole genome shotgun (WGS) entry which is preliminary data.</text>
</comment>
<dbReference type="Gene3D" id="1.10.167.10">
    <property type="entry name" value="Regulator of G-protein Signalling 4, domain 2"/>
    <property type="match status" value="1"/>
</dbReference>
<dbReference type="PANTHER" id="PTHR39466:SF1">
    <property type="entry name" value="RGS DOMAIN-CONTAINING PROTEIN"/>
    <property type="match status" value="1"/>
</dbReference>
<dbReference type="Pfam" id="PF00615">
    <property type="entry name" value="RGS"/>
    <property type="match status" value="1"/>
</dbReference>
<dbReference type="Proteomes" id="UP001479436">
    <property type="component" value="Unassembled WGS sequence"/>
</dbReference>
<name>A0ABR2WQT4_9FUNG</name>
<evidence type="ECO:0000256" key="1">
    <source>
        <dbReference type="SAM" id="Phobius"/>
    </source>
</evidence>